<keyword evidence="1" id="KW-1133">Transmembrane helix</keyword>
<keyword evidence="3" id="KW-1185">Reference proteome</keyword>
<feature type="transmembrane region" description="Helical" evidence="1">
    <location>
        <begin position="165"/>
        <end position="196"/>
    </location>
</feature>
<dbReference type="Proteomes" id="UP000807353">
    <property type="component" value="Unassembled WGS sequence"/>
</dbReference>
<feature type="transmembrane region" description="Helical" evidence="1">
    <location>
        <begin position="119"/>
        <end position="145"/>
    </location>
</feature>
<dbReference type="EMBL" id="MU150338">
    <property type="protein sequence ID" value="KAF9458507.1"/>
    <property type="molecule type" value="Genomic_DNA"/>
</dbReference>
<dbReference type="OrthoDB" id="2640035at2759"/>
<evidence type="ECO:0000313" key="3">
    <source>
        <dbReference type="Proteomes" id="UP000807353"/>
    </source>
</evidence>
<comment type="caution">
    <text evidence="2">The sequence shown here is derived from an EMBL/GenBank/DDBJ whole genome shotgun (WGS) entry which is preliminary data.</text>
</comment>
<reference evidence="2" key="1">
    <citation type="submission" date="2020-11" db="EMBL/GenBank/DDBJ databases">
        <authorList>
            <consortium name="DOE Joint Genome Institute"/>
            <person name="Ahrendt S."/>
            <person name="Riley R."/>
            <person name="Andreopoulos W."/>
            <person name="Labutti K."/>
            <person name="Pangilinan J."/>
            <person name="Ruiz-Duenas F.J."/>
            <person name="Barrasa J.M."/>
            <person name="Sanchez-Garcia M."/>
            <person name="Camarero S."/>
            <person name="Miyauchi S."/>
            <person name="Serrano A."/>
            <person name="Linde D."/>
            <person name="Babiker R."/>
            <person name="Drula E."/>
            <person name="Ayuso-Fernandez I."/>
            <person name="Pacheco R."/>
            <person name="Padilla G."/>
            <person name="Ferreira P."/>
            <person name="Barriuso J."/>
            <person name="Kellner H."/>
            <person name="Castanera R."/>
            <person name="Alfaro M."/>
            <person name="Ramirez L."/>
            <person name="Pisabarro A.G."/>
            <person name="Kuo A."/>
            <person name="Tritt A."/>
            <person name="Lipzen A."/>
            <person name="He G."/>
            <person name="Yan M."/>
            <person name="Ng V."/>
            <person name="Cullen D."/>
            <person name="Martin F."/>
            <person name="Rosso M.-N."/>
            <person name="Henrissat B."/>
            <person name="Hibbett D."/>
            <person name="Martinez A.T."/>
            <person name="Grigoriev I.V."/>
        </authorList>
    </citation>
    <scope>NUCLEOTIDE SEQUENCE</scope>
    <source>
        <strain evidence="2">CBS 247.69</strain>
    </source>
</reference>
<evidence type="ECO:0000256" key="1">
    <source>
        <dbReference type="SAM" id="Phobius"/>
    </source>
</evidence>
<organism evidence="2 3">
    <name type="scientific">Collybia nuda</name>
    <dbReference type="NCBI Taxonomy" id="64659"/>
    <lineage>
        <taxon>Eukaryota</taxon>
        <taxon>Fungi</taxon>
        <taxon>Dikarya</taxon>
        <taxon>Basidiomycota</taxon>
        <taxon>Agaricomycotina</taxon>
        <taxon>Agaricomycetes</taxon>
        <taxon>Agaricomycetidae</taxon>
        <taxon>Agaricales</taxon>
        <taxon>Tricholomatineae</taxon>
        <taxon>Clitocybaceae</taxon>
        <taxon>Collybia</taxon>
    </lineage>
</organism>
<gene>
    <name evidence="2" type="ORF">BDZ94DRAFT_1325446</name>
</gene>
<protein>
    <submittedName>
        <fullName evidence="2">Uncharacterized protein</fullName>
    </submittedName>
</protein>
<evidence type="ECO:0000313" key="2">
    <source>
        <dbReference type="EMBL" id="KAF9458507.1"/>
    </source>
</evidence>
<accession>A0A9P5XVI7</accession>
<proteinExistence type="predicted"/>
<name>A0A9P5XVI7_9AGAR</name>
<feature type="transmembrane region" description="Helical" evidence="1">
    <location>
        <begin position="202"/>
        <end position="225"/>
    </location>
</feature>
<feature type="transmembrane region" description="Helical" evidence="1">
    <location>
        <begin position="89"/>
        <end position="107"/>
    </location>
</feature>
<keyword evidence="1" id="KW-0472">Membrane</keyword>
<sequence>MSSPPSYTSITGCPKCQTHHDMDALPDHWRPPATEKRGFTARVHLFFFRILCLLSIGHRSLRHTYPHITCGQQLWDESRALLQNRVENTTVVCGLLLATTAVFLTTLPPSQPTLDYLVVGPYICILLSFGLALGGLIMGSAIIFVTSTCNVEWFINKWTRSRSRLYCILFLVSYPHISVAISGSLCAIGIALAASFSENRLISIGSVFVVLFPTATVSLFAWITIM</sequence>
<dbReference type="AlphaFoldDB" id="A0A9P5XVI7"/>
<keyword evidence="1" id="KW-0812">Transmembrane</keyword>